<sequence>MLEWNVQDMHARLVRSEEAYSHVNSKYHAVLDGLLKCHQWSNDISSHLLTVVPDPENPVHRDVYAMRNDIRHHIDA</sequence>
<organism evidence="1">
    <name type="scientific">Tanacetum cinerariifolium</name>
    <name type="common">Dalmatian daisy</name>
    <name type="synonym">Chrysanthemum cinerariifolium</name>
    <dbReference type="NCBI Taxonomy" id="118510"/>
    <lineage>
        <taxon>Eukaryota</taxon>
        <taxon>Viridiplantae</taxon>
        <taxon>Streptophyta</taxon>
        <taxon>Embryophyta</taxon>
        <taxon>Tracheophyta</taxon>
        <taxon>Spermatophyta</taxon>
        <taxon>Magnoliopsida</taxon>
        <taxon>eudicotyledons</taxon>
        <taxon>Gunneridae</taxon>
        <taxon>Pentapetalae</taxon>
        <taxon>asterids</taxon>
        <taxon>campanulids</taxon>
        <taxon>Asterales</taxon>
        <taxon>Asteraceae</taxon>
        <taxon>Asteroideae</taxon>
        <taxon>Anthemideae</taxon>
        <taxon>Anthemidinae</taxon>
        <taxon>Tanacetum</taxon>
    </lineage>
</organism>
<name>A0A699XML3_TANCI</name>
<gene>
    <name evidence="1" type="ORF">Tci_933241</name>
</gene>
<proteinExistence type="predicted"/>
<dbReference type="AlphaFoldDB" id="A0A699XML3"/>
<evidence type="ECO:0000313" key="1">
    <source>
        <dbReference type="EMBL" id="GFD61272.1"/>
    </source>
</evidence>
<accession>A0A699XML3</accession>
<reference evidence="1" key="1">
    <citation type="journal article" date="2019" name="Sci. Rep.">
        <title>Draft genome of Tanacetum cinerariifolium, the natural source of mosquito coil.</title>
        <authorList>
            <person name="Yamashiro T."/>
            <person name="Shiraishi A."/>
            <person name="Satake H."/>
            <person name="Nakayama K."/>
        </authorList>
    </citation>
    <scope>NUCLEOTIDE SEQUENCE</scope>
</reference>
<protein>
    <submittedName>
        <fullName evidence="1">Uncharacterized protein</fullName>
    </submittedName>
</protein>
<feature type="non-terminal residue" evidence="1">
    <location>
        <position position="76"/>
    </location>
</feature>
<dbReference type="EMBL" id="BKCJ011889050">
    <property type="protein sequence ID" value="GFD61272.1"/>
    <property type="molecule type" value="Genomic_DNA"/>
</dbReference>
<comment type="caution">
    <text evidence="1">The sequence shown here is derived from an EMBL/GenBank/DDBJ whole genome shotgun (WGS) entry which is preliminary data.</text>
</comment>